<dbReference type="EMBL" id="BTSY01000005">
    <property type="protein sequence ID" value="GMT31047.1"/>
    <property type="molecule type" value="Genomic_DNA"/>
</dbReference>
<evidence type="ECO:0000313" key="2">
    <source>
        <dbReference type="Proteomes" id="UP001432322"/>
    </source>
</evidence>
<keyword evidence="2" id="KW-1185">Reference proteome</keyword>
<comment type="caution">
    <text evidence="1">The sequence shown here is derived from an EMBL/GenBank/DDBJ whole genome shotgun (WGS) entry which is preliminary data.</text>
</comment>
<protein>
    <submittedName>
        <fullName evidence="1">Uncharacterized protein</fullName>
    </submittedName>
</protein>
<proteinExistence type="predicted"/>
<dbReference type="AlphaFoldDB" id="A0AAV5WMK0"/>
<sequence length="129" mass="14991">EADEFRLFLFSNLFRMLYEVDSPERGHICDSLKQRYGELYTRCYVPDSDERLIRFQLRCNSRTPFINFLHVFQRFSLSCSTFDQFVNNDRMAVSSIGRAMAGDTAFMNYLSASLVSNIKSDSELPSLVL</sequence>
<gene>
    <name evidence="1" type="ORF">PFISCL1PPCAC_22344</name>
</gene>
<name>A0AAV5WMK0_9BILA</name>
<dbReference type="Proteomes" id="UP001432322">
    <property type="component" value="Unassembled WGS sequence"/>
</dbReference>
<accession>A0AAV5WMK0</accession>
<organism evidence="1 2">
    <name type="scientific">Pristionchus fissidentatus</name>
    <dbReference type="NCBI Taxonomy" id="1538716"/>
    <lineage>
        <taxon>Eukaryota</taxon>
        <taxon>Metazoa</taxon>
        <taxon>Ecdysozoa</taxon>
        <taxon>Nematoda</taxon>
        <taxon>Chromadorea</taxon>
        <taxon>Rhabditida</taxon>
        <taxon>Rhabditina</taxon>
        <taxon>Diplogasteromorpha</taxon>
        <taxon>Diplogasteroidea</taxon>
        <taxon>Neodiplogasteridae</taxon>
        <taxon>Pristionchus</taxon>
    </lineage>
</organism>
<reference evidence="1" key="1">
    <citation type="submission" date="2023-10" db="EMBL/GenBank/DDBJ databases">
        <title>Genome assembly of Pristionchus species.</title>
        <authorList>
            <person name="Yoshida K."/>
            <person name="Sommer R.J."/>
        </authorList>
    </citation>
    <scope>NUCLEOTIDE SEQUENCE</scope>
    <source>
        <strain evidence="1">RS5133</strain>
    </source>
</reference>
<evidence type="ECO:0000313" key="1">
    <source>
        <dbReference type="EMBL" id="GMT31047.1"/>
    </source>
</evidence>
<feature type="non-terminal residue" evidence="1">
    <location>
        <position position="129"/>
    </location>
</feature>
<feature type="non-terminal residue" evidence="1">
    <location>
        <position position="1"/>
    </location>
</feature>